<dbReference type="InterPro" id="IPR052523">
    <property type="entry name" value="Trichothecene_AcTrans"/>
</dbReference>
<dbReference type="Gene3D" id="3.40.630.30">
    <property type="match status" value="1"/>
</dbReference>
<evidence type="ECO:0000313" key="2">
    <source>
        <dbReference type="EMBL" id="SDL81873.1"/>
    </source>
</evidence>
<dbReference type="EMBL" id="FNGW01000003">
    <property type="protein sequence ID" value="SDL81873.1"/>
    <property type="molecule type" value="Genomic_DNA"/>
</dbReference>
<dbReference type="SUPFAM" id="SSF55729">
    <property type="entry name" value="Acyl-CoA N-acyltransferases (Nat)"/>
    <property type="match status" value="1"/>
</dbReference>
<keyword evidence="2" id="KW-0808">Transferase</keyword>
<dbReference type="AlphaFoldDB" id="A0A1G9N660"/>
<feature type="domain" description="N-acetyltransferase" evidence="1">
    <location>
        <begin position="118"/>
        <end position="198"/>
    </location>
</feature>
<accession>A0A1G9N660</accession>
<name>A0A1G9N660_9FIRM</name>
<dbReference type="PROSITE" id="PS51186">
    <property type="entry name" value="GNAT"/>
    <property type="match status" value="1"/>
</dbReference>
<dbReference type="Proteomes" id="UP000199068">
    <property type="component" value="Unassembled WGS sequence"/>
</dbReference>
<protein>
    <submittedName>
        <fullName evidence="2">Acetyltransferase (GNAT) family protein</fullName>
    </submittedName>
</protein>
<reference evidence="2 3" key="1">
    <citation type="submission" date="2016-10" db="EMBL/GenBank/DDBJ databases">
        <authorList>
            <person name="de Groot N.N."/>
        </authorList>
    </citation>
    <scope>NUCLEOTIDE SEQUENCE [LARGE SCALE GENOMIC DNA]</scope>
    <source>
        <strain evidence="2 3">DSM 797</strain>
    </source>
</reference>
<dbReference type="PANTHER" id="PTHR42791:SF1">
    <property type="entry name" value="N-ACETYLTRANSFERASE DOMAIN-CONTAINING PROTEIN"/>
    <property type="match status" value="1"/>
</dbReference>
<dbReference type="GO" id="GO:0016747">
    <property type="term" value="F:acyltransferase activity, transferring groups other than amino-acyl groups"/>
    <property type="evidence" value="ECO:0007669"/>
    <property type="project" value="InterPro"/>
</dbReference>
<dbReference type="PANTHER" id="PTHR42791">
    <property type="entry name" value="GNAT FAMILY ACETYLTRANSFERASE"/>
    <property type="match status" value="1"/>
</dbReference>
<dbReference type="RefSeq" id="WP_092725196.1">
    <property type="nucleotide sequence ID" value="NZ_FNGW01000003.1"/>
</dbReference>
<dbReference type="Pfam" id="PF00583">
    <property type="entry name" value="Acetyltransf_1"/>
    <property type="match status" value="1"/>
</dbReference>
<dbReference type="InterPro" id="IPR000182">
    <property type="entry name" value="GNAT_dom"/>
</dbReference>
<dbReference type="InterPro" id="IPR016181">
    <property type="entry name" value="Acyl_CoA_acyltransferase"/>
</dbReference>
<dbReference type="STRING" id="1121325.SAMN04515677_103489"/>
<evidence type="ECO:0000259" key="1">
    <source>
        <dbReference type="PROSITE" id="PS51186"/>
    </source>
</evidence>
<proteinExistence type="predicted"/>
<organism evidence="2 3">
    <name type="scientific">Romboutsia lituseburensis DSM 797</name>
    <dbReference type="NCBI Taxonomy" id="1121325"/>
    <lineage>
        <taxon>Bacteria</taxon>
        <taxon>Bacillati</taxon>
        <taxon>Bacillota</taxon>
        <taxon>Clostridia</taxon>
        <taxon>Peptostreptococcales</taxon>
        <taxon>Peptostreptococcaceae</taxon>
        <taxon>Romboutsia</taxon>
    </lineage>
</organism>
<sequence length="199" mass="23299">MKQILELKKYELAKLAKVLTLSLEKDPLYMNLFPDDNKRKKYLTYFFEMRIRYGLKYGRVYTISDKYEGVLIILPGEDIMTPLKVIKSGGIKVMCTLGKNNMKKLVDILDYLSPKEKLYMKNKFIKISPIGINPIHQRKGYGGHMLKYVLKQIEGENISCYLETQNIINVHFYEKLGFKVLESGNMPVDNVSYWCMMKK</sequence>
<evidence type="ECO:0000313" key="3">
    <source>
        <dbReference type="Proteomes" id="UP000199068"/>
    </source>
</evidence>
<gene>
    <name evidence="2" type="ORF">SAMN04515677_103489</name>
</gene>
<keyword evidence="3" id="KW-1185">Reference proteome</keyword>